<dbReference type="GO" id="GO:0046872">
    <property type="term" value="F:metal ion binding"/>
    <property type="evidence" value="ECO:0007669"/>
    <property type="project" value="UniProtKB-KW"/>
</dbReference>
<feature type="binding site" evidence="14">
    <location>
        <position position="73"/>
    </location>
    <ligand>
        <name>Na(+)</name>
        <dbReference type="ChEBI" id="CHEBI:29101"/>
        <note>structural</note>
    </ligand>
</feature>
<dbReference type="AlphaFoldDB" id="A0A1I4I3C0"/>
<comment type="catalytic activity">
    <reaction evidence="12">
        <text>fluoride(in) = fluoride(out)</text>
        <dbReference type="Rhea" id="RHEA:76159"/>
        <dbReference type="ChEBI" id="CHEBI:17051"/>
    </reaction>
    <physiologicalReaction direction="left-to-right" evidence="12">
        <dbReference type="Rhea" id="RHEA:76160"/>
    </physiologicalReaction>
</comment>
<evidence type="ECO:0000256" key="1">
    <source>
        <dbReference type="ARBA" id="ARBA00004651"/>
    </source>
</evidence>
<dbReference type="RefSeq" id="WP_090925150.1">
    <property type="nucleotide sequence ID" value="NZ_FOTY01000001.1"/>
</dbReference>
<dbReference type="GO" id="GO:0005886">
    <property type="term" value="C:plasma membrane"/>
    <property type="evidence" value="ECO:0007669"/>
    <property type="project" value="UniProtKB-SubCell"/>
</dbReference>
<keyword evidence="9 14" id="KW-0472">Membrane</keyword>
<keyword evidence="5 14" id="KW-0479">Metal-binding</keyword>
<sequence length="124" mass="12656">MKSIMAVGAGGAAGTWLRYLVSHQLPFDFPVGTMIENVSGSLLLGLLSGWFAVKAPKDWVKAGLGVGLCGGYTTFSTFSADAVELLHKQMILPAAGYTAGTLFFGIAAAAVGFTAGQKAGGGRL</sequence>
<evidence type="ECO:0000256" key="4">
    <source>
        <dbReference type="ARBA" id="ARBA00022692"/>
    </source>
</evidence>
<evidence type="ECO:0000256" key="2">
    <source>
        <dbReference type="ARBA" id="ARBA00022448"/>
    </source>
</evidence>
<comment type="function">
    <text evidence="13 14">Fluoride-specific ion channel. Important for reducing fluoride concentration in the cell, thus reducing its toxicity.</text>
</comment>
<feature type="transmembrane region" description="Helical" evidence="14">
    <location>
        <begin position="59"/>
        <end position="78"/>
    </location>
</feature>
<keyword evidence="7 14" id="KW-0915">Sodium</keyword>
<dbReference type="OrthoDB" id="9815830at2"/>
<dbReference type="PANTHER" id="PTHR28259:SF16">
    <property type="entry name" value="FLUORIDE-SPECIFIC ION CHANNEL FLUC 2"/>
    <property type="match status" value="1"/>
</dbReference>
<keyword evidence="3 14" id="KW-1003">Cell membrane</keyword>
<evidence type="ECO:0000256" key="14">
    <source>
        <dbReference type="HAMAP-Rule" id="MF_00454"/>
    </source>
</evidence>
<keyword evidence="8 14" id="KW-0406">Ion transport</keyword>
<feature type="transmembrane region" description="Helical" evidence="14">
    <location>
        <begin position="32"/>
        <end position="52"/>
    </location>
</feature>
<gene>
    <name evidence="14" type="primary">fluC</name>
    <name evidence="14" type="synonym">crcB</name>
    <name evidence="15" type="ORF">SAMN04488054_101178</name>
</gene>
<evidence type="ECO:0000256" key="5">
    <source>
        <dbReference type="ARBA" id="ARBA00022723"/>
    </source>
</evidence>
<accession>A0A1I4I3C0</accession>
<keyword evidence="16" id="KW-1185">Reference proteome</keyword>
<dbReference type="HAMAP" id="MF_00454">
    <property type="entry name" value="FluC"/>
    <property type="match status" value="1"/>
</dbReference>
<dbReference type="InterPro" id="IPR003691">
    <property type="entry name" value="FluC"/>
</dbReference>
<feature type="binding site" evidence="14">
    <location>
        <position position="70"/>
    </location>
    <ligand>
        <name>Na(+)</name>
        <dbReference type="ChEBI" id="CHEBI:29101"/>
        <note>structural</note>
    </ligand>
</feature>
<evidence type="ECO:0000256" key="3">
    <source>
        <dbReference type="ARBA" id="ARBA00022475"/>
    </source>
</evidence>
<evidence type="ECO:0000256" key="6">
    <source>
        <dbReference type="ARBA" id="ARBA00022989"/>
    </source>
</evidence>
<keyword evidence="4 14" id="KW-0812">Transmembrane</keyword>
<evidence type="ECO:0000256" key="7">
    <source>
        <dbReference type="ARBA" id="ARBA00023053"/>
    </source>
</evidence>
<dbReference type="Pfam" id="PF02537">
    <property type="entry name" value="CRCB"/>
    <property type="match status" value="1"/>
</dbReference>
<evidence type="ECO:0000256" key="8">
    <source>
        <dbReference type="ARBA" id="ARBA00023065"/>
    </source>
</evidence>
<comment type="subcellular location">
    <subcellularLocation>
        <location evidence="1 14">Cell membrane</location>
        <topology evidence="1 14">Multi-pass membrane protein</topology>
    </subcellularLocation>
</comment>
<keyword evidence="2 14" id="KW-0813">Transport</keyword>
<reference evidence="15 16" key="1">
    <citation type="submission" date="2016-10" db="EMBL/GenBank/DDBJ databases">
        <authorList>
            <person name="de Groot N.N."/>
        </authorList>
    </citation>
    <scope>NUCLEOTIDE SEQUENCE [LARGE SCALE GENOMIC DNA]</scope>
    <source>
        <strain evidence="15 16">CGMCC 1.6134</strain>
    </source>
</reference>
<evidence type="ECO:0000256" key="10">
    <source>
        <dbReference type="ARBA" id="ARBA00023303"/>
    </source>
</evidence>
<dbReference type="Proteomes" id="UP000199668">
    <property type="component" value="Unassembled WGS sequence"/>
</dbReference>
<evidence type="ECO:0000256" key="12">
    <source>
        <dbReference type="ARBA" id="ARBA00035585"/>
    </source>
</evidence>
<keyword evidence="10 14" id="KW-0407">Ion channel</keyword>
<comment type="activity regulation">
    <text evidence="14">Na(+) is not transported, but it plays an essential structural role and its presence is essential for fluoride channel function.</text>
</comment>
<dbReference type="EMBL" id="FOTY01000001">
    <property type="protein sequence ID" value="SFL48607.1"/>
    <property type="molecule type" value="Genomic_DNA"/>
</dbReference>
<evidence type="ECO:0000256" key="11">
    <source>
        <dbReference type="ARBA" id="ARBA00035120"/>
    </source>
</evidence>
<evidence type="ECO:0000313" key="16">
    <source>
        <dbReference type="Proteomes" id="UP000199668"/>
    </source>
</evidence>
<dbReference type="GO" id="GO:0140114">
    <property type="term" value="P:cellular detoxification of fluoride"/>
    <property type="evidence" value="ECO:0007669"/>
    <property type="project" value="UniProtKB-UniRule"/>
</dbReference>
<dbReference type="STRING" id="266892.SAMN04488054_101178"/>
<name>A0A1I4I3C0_9BACI</name>
<dbReference type="GO" id="GO:0062054">
    <property type="term" value="F:fluoride channel activity"/>
    <property type="evidence" value="ECO:0007669"/>
    <property type="project" value="UniProtKB-UniRule"/>
</dbReference>
<evidence type="ECO:0000256" key="13">
    <source>
        <dbReference type="ARBA" id="ARBA00049940"/>
    </source>
</evidence>
<keyword evidence="6 14" id="KW-1133">Transmembrane helix</keyword>
<evidence type="ECO:0000313" key="15">
    <source>
        <dbReference type="EMBL" id="SFL48607.1"/>
    </source>
</evidence>
<evidence type="ECO:0000256" key="9">
    <source>
        <dbReference type="ARBA" id="ARBA00023136"/>
    </source>
</evidence>
<organism evidence="15 16">
    <name type="scientific">Salibacterium qingdaonense</name>
    <dbReference type="NCBI Taxonomy" id="266892"/>
    <lineage>
        <taxon>Bacteria</taxon>
        <taxon>Bacillati</taxon>
        <taxon>Bacillota</taxon>
        <taxon>Bacilli</taxon>
        <taxon>Bacillales</taxon>
        <taxon>Bacillaceae</taxon>
    </lineage>
</organism>
<comment type="similarity">
    <text evidence="11 14">Belongs to the fluoride channel Fluc/FEX (TC 1.A.43) family.</text>
</comment>
<proteinExistence type="inferred from homology"/>
<dbReference type="PANTHER" id="PTHR28259">
    <property type="entry name" value="FLUORIDE EXPORT PROTEIN 1-RELATED"/>
    <property type="match status" value="1"/>
</dbReference>
<feature type="transmembrane region" description="Helical" evidence="14">
    <location>
        <begin position="90"/>
        <end position="115"/>
    </location>
</feature>
<protein>
    <recommendedName>
        <fullName evidence="14">Fluoride-specific ion channel FluC</fullName>
    </recommendedName>
</protein>